<dbReference type="Gene3D" id="3.80.10.10">
    <property type="entry name" value="Ribonuclease Inhibitor"/>
    <property type="match status" value="3"/>
</dbReference>
<dbReference type="FunFam" id="3.80.10.10:FF:000579">
    <property type="entry name" value="Protein phosphatase 1 regulatory subunit 7"/>
    <property type="match status" value="1"/>
</dbReference>
<gene>
    <name evidence="3" type="ORF">F3Y22_tig00110415pilonHSYRG00042</name>
</gene>
<dbReference type="Pfam" id="PF12799">
    <property type="entry name" value="LRR_4"/>
    <property type="match status" value="1"/>
</dbReference>
<dbReference type="GO" id="GO:0005737">
    <property type="term" value="C:cytoplasm"/>
    <property type="evidence" value="ECO:0007669"/>
    <property type="project" value="TreeGrafter"/>
</dbReference>
<dbReference type="SUPFAM" id="SSF52058">
    <property type="entry name" value="L domain-like"/>
    <property type="match status" value="1"/>
</dbReference>
<dbReference type="SMART" id="SM00365">
    <property type="entry name" value="LRR_SD22"/>
    <property type="match status" value="11"/>
</dbReference>
<sequence length="322" mass="36634">MQNQTEPPSEANAERDDQKEMDLSSITSLDFTCYQLRDLDSVELPPNLTELDLTTNRLTSLDHRIANLVHLKKLSFRQNLFNDAAIEPISHWDSLSGLEELILRDNKLTKIPDVGIFKKLLVFDVSFNEITSLQGMSEASSTIKELYVSKNEVSKMEEIGHLHDLQILELGSNRLRVMENLQNFSKLQELWLGRNRIKVINLCGLSCIKKISFQSNRLTSMRGLEECIALEEIYLSHNGISKMEGLSKLVNLRVLDVSTNKLTSVDDIQNLTRLEDLWLNDNKIESLDGLAEAVSGSREKLTTIYLENNPCVWQSLLTTMLP</sequence>
<dbReference type="EMBL" id="VEPZ02000978">
    <property type="protein sequence ID" value="KAE8705834.1"/>
    <property type="molecule type" value="Genomic_DNA"/>
</dbReference>
<organism evidence="3 4">
    <name type="scientific">Hibiscus syriacus</name>
    <name type="common">Rose of Sharon</name>
    <dbReference type="NCBI Taxonomy" id="106335"/>
    <lineage>
        <taxon>Eukaryota</taxon>
        <taxon>Viridiplantae</taxon>
        <taxon>Streptophyta</taxon>
        <taxon>Embryophyta</taxon>
        <taxon>Tracheophyta</taxon>
        <taxon>Spermatophyta</taxon>
        <taxon>Magnoliopsida</taxon>
        <taxon>eudicotyledons</taxon>
        <taxon>Gunneridae</taxon>
        <taxon>Pentapetalae</taxon>
        <taxon>rosids</taxon>
        <taxon>malvids</taxon>
        <taxon>Malvales</taxon>
        <taxon>Malvaceae</taxon>
        <taxon>Malvoideae</taxon>
        <taxon>Hibiscus</taxon>
    </lineage>
</organism>
<proteinExistence type="predicted"/>
<evidence type="ECO:0000313" key="3">
    <source>
        <dbReference type="EMBL" id="KAE8705834.1"/>
    </source>
</evidence>
<dbReference type="InterPro" id="IPR025875">
    <property type="entry name" value="Leu-rich_rpt_4"/>
</dbReference>
<protein>
    <submittedName>
        <fullName evidence="3">Uncharacterized protein</fullName>
    </submittedName>
</protein>
<evidence type="ECO:0000256" key="1">
    <source>
        <dbReference type="ARBA" id="ARBA00022614"/>
    </source>
</evidence>
<comment type="caution">
    <text evidence="3">The sequence shown here is derived from an EMBL/GenBank/DDBJ whole genome shotgun (WGS) entry which is preliminary data.</text>
</comment>
<dbReference type="Proteomes" id="UP000436088">
    <property type="component" value="Unassembled WGS sequence"/>
</dbReference>
<dbReference type="InterPro" id="IPR032675">
    <property type="entry name" value="LRR_dom_sf"/>
</dbReference>
<keyword evidence="4" id="KW-1185">Reference proteome</keyword>
<evidence type="ECO:0000313" key="4">
    <source>
        <dbReference type="Proteomes" id="UP000436088"/>
    </source>
</evidence>
<evidence type="ECO:0000256" key="2">
    <source>
        <dbReference type="ARBA" id="ARBA00022737"/>
    </source>
</evidence>
<dbReference type="FunFam" id="3.80.10.10:FF:000326">
    <property type="entry name" value="Protein phosphatase 1 regulatory inhibitor subunit PPP1R7 homolog"/>
    <property type="match status" value="1"/>
</dbReference>
<dbReference type="PANTHER" id="PTHR15454:SF56">
    <property type="entry name" value="PROTEIN PHOSPHATASE 1 REGULATORY SUBUNIT 7-RELATED"/>
    <property type="match status" value="1"/>
</dbReference>
<dbReference type="AlphaFoldDB" id="A0A6A3AMK2"/>
<keyword evidence="2" id="KW-0677">Repeat</keyword>
<dbReference type="PRINTS" id="PR00019">
    <property type="entry name" value="LEURICHRPT"/>
</dbReference>
<keyword evidence="1" id="KW-0433">Leucine-rich repeat</keyword>
<reference evidence="3" key="1">
    <citation type="submission" date="2019-09" db="EMBL/GenBank/DDBJ databases">
        <title>Draft genome information of white flower Hibiscus syriacus.</title>
        <authorList>
            <person name="Kim Y.-M."/>
        </authorList>
    </citation>
    <scope>NUCLEOTIDE SEQUENCE [LARGE SCALE GENOMIC DNA]</scope>
    <source>
        <strain evidence="3">YM2019G1</strain>
    </source>
</reference>
<name>A0A6A3AMK2_HIBSY</name>
<dbReference type="PROSITE" id="PS51450">
    <property type="entry name" value="LRR"/>
    <property type="match status" value="6"/>
</dbReference>
<dbReference type="SMART" id="SM00369">
    <property type="entry name" value="LRR_TYP"/>
    <property type="match status" value="6"/>
</dbReference>
<dbReference type="InterPro" id="IPR001611">
    <property type="entry name" value="Leu-rich_rpt"/>
</dbReference>
<accession>A0A6A3AMK2</accession>
<dbReference type="FunFam" id="3.80.10.10:FF:000312">
    <property type="entry name" value="Protein phosphatases pp1 regulatory subunit, putative"/>
    <property type="match status" value="1"/>
</dbReference>
<dbReference type="InterPro" id="IPR003591">
    <property type="entry name" value="Leu-rich_rpt_typical-subtyp"/>
</dbReference>
<dbReference type="PANTHER" id="PTHR15454">
    <property type="entry name" value="NISCHARIN RELATED"/>
    <property type="match status" value="1"/>
</dbReference>